<evidence type="ECO:0000259" key="3">
    <source>
        <dbReference type="Pfam" id="PF08190"/>
    </source>
</evidence>
<accession>A0A376B6Z9</accession>
<dbReference type="PANTHER" id="PTHR22997:SF0">
    <property type="entry name" value="PIH1 DOMAIN-CONTAINING PROTEIN 1"/>
    <property type="match status" value="1"/>
</dbReference>
<evidence type="ECO:0000313" key="6">
    <source>
        <dbReference type="Proteomes" id="UP000262825"/>
    </source>
</evidence>
<dbReference type="PANTHER" id="PTHR22997">
    <property type="entry name" value="PIH1 DOMAIN-CONTAINING PROTEIN 1"/>
    <property type="match status" value="1"/>
</dbReference>
<dbReference type="InterPro" id="IPR041441">
    <property type="entry name" value="Pih1_CS_Ascomycota"/>
</dbReference>
<dbReference type="GO" id="GO:0006364">
    <property type="term" value="P:rRNA processing"/>
    <property type="evidence" value="ECO:0007669"/>
    <property type="project" value="TreeGrafter"/>
</dbReference>
<dbReference type="EMBL" id="UFAJ01000309">
    <property type="protein sequence ID" value="SSD60254.1"/>
    <property type="molecule type" value="Genomic_DNA"/>
</dbReference>
<dbReference type="VEuPathDB" id="FungiDB:SCODWIG_02015"/>
<evidence type="ECO:0008006" key="7">
    <source>
        <dbReference type="Google" id="ProtNLM"/>
    </source>
</evidence>
<feature type="compositionally biased region" description="Basic and acidic residues" evidence="2">
    <location>
        <begin position="219"/>
        <end position="228"/>
    </location>
</feature>
<feature type="domain" description="PIH1 N-terminal" evidence="3">
    <location>
        <begin position="9"/>
        <end position="144"/>
    </location>
</feature>
<feature type="domain" description="Pih1 Ascomycota CS" evidence="4">
    <location>
        <begin position="273"/>
        <end position="365"/>
    </location>
</feature>
<evidence type="ECO:0000256" key="2">
    <source>
        <dbReference type="SAM" id="MobiDB-lite"/>
    </source>
</evidence>
<gene>
    <name evidence="5" type="ORF">SCODWIG_02015</name>
</gene>
<reference evidence="6" key="1">
    <citation type="submission" date="2018-06" db="EMBL/GenBank/DDBJ databases">
        <authorList>
            <person name="Guldener U."/>
        </authorList>
    </citation>
    <scope>NUCLEOTIDE SEQUENCE [LARGE SCALE GENOMIC DNA]</scope>
    <source>
        <strain evidence="6">UTAD17</strain>
    </source>
</reference>
<evidence type="ECO:0000259" key="4">
    <source>
        <dbReference type="Pfam" id="PF18482"/>
    </source>
</evidence>
<feature type="region of interest" description="Disordered" evidence="2">
    <location>
        <begin position="216"/>
        <end position="236"/>
    </location>
</feature>
<protein>
    <recommendedName>
        <fullName evidence="7">Protein interacting with Hsp90 1</fullName>
    </recommendedName>
</protein>
<proteinExistence type="inferred from homology"/>
<organism evidence="5 6">
    <name type="scientific">Saccharomycodes ludwigii</name>
    <dbReference type="NCBI Taxonomy" id="36035"/>
    <lineage>
        <taxon>Eukaryota</taxon>
        <taxon>Fungi</taxon>
        <taxon>Dikarya</taxon>
        <taxon>Ascomycota</taxon>
        <taxon>Saccharomycotina</taxon>
        <taxon>Saccharomycetes</taxon>
        <taxon>Saccharomycodales</taxon>
        <taxon>Saccharomycodaceae</taxon>
        <taxon>Saccharomycodes</taxon>
    </lineage>
</organism>
<dbReference type="AlphaFoldDB" id="A0A376B6Z9"/>
<dbReference type="Pfam" id="PF18482">
    <property type="entry name" value="Pih1_fungal_CS"/>
    <property type="match status" value="1"/>
</dbReference>
<dbReference type="GO" id="GO:0000492">
    <property type="term" value="P:box C/D snoRNP assembly"/>
    <property type="evidence" value="ECO:0007669"/>
    <property type="project" value="TreeGrafter"/>
</dbReference>
<name>A0A376B6Z9_9ASCO</name>
<keyword evidence="6" id="KW-1185">Reference proteome</keyword>
<dbReference type="GO" id="GO:0097255">
    <property type="term" value="C:R2TP complex"/>
    <property type="evidence" value="ECO:0007669"/>
    <property type="project" value="TreeGrafter"/>
</dbReference>
<dbReference type="InterPro" id="IPR012981">
    <property type="entry name" value="PIH1_N"/>
</dbReference>
<comment type="similarity">
    <text evidence="1">Belongs to the PIH1 family.</text>
</comment>
<evidence type="ECO:0000313" key="5">
    <source>
        <dbReference type="EMBL" id="SSD60254.1"/>
    </source>
</evidence>
<dbReference type="Proteomes" id="UP000262825">
    <property type="component" value="Unassembled WGS sequence"/>
</dbReference>
<dbReference type="Gene3D" id="2.60.40.4160">
    <property type="match status" value="1"/>
</dbReference>
<sequence length="365" mass="42112">MSFHLEKSDEIKSIKFTPSKYLVVKSKLISNDQKIFINIVHHDKYPFPPDIKFDPSIVYPLIINNQWEIPIITTSYVESTDKKGHPCLVWDCCINSECEKWCAANDQLKDILIEWCIESCELRSSLEIDRDDLKFPKLKYKGDIVREIELLEEDIVNIDKSSKNDGNNTDKDNKTLATAKDSTVEFLELKRQYEGGNVDNGDDVLPELLLPNQHPHKNASVDKSDMKNDISASNKPPLIQELDSTEKDLMLKKNFLVKGKQQKQKSQEISLFRYSVKMGKPSKPTAPYKLKIEITTNMQNVTSLDFTVNYADYTNTVTVKNTNTHRYKEKSLDIPLPSLYKSSSDYVDNFKVFFLKKSQTLYIFI</sequence>
<dbReference type="InterPro" id="IPR050734">
    <property type="entry name" value="PIH1/Kintoun_subfamily"/>
</dbReference>
<dbReference type="Pfam" id="PF08190">
    <property type="entry name" value="PIH1"/>
    <property type="match status" value="1"/>
</dbReference>
<dbReference type="GO" id="GO:0005737">
    <property type="term" value="C:cytoplasm"/>
    <property type="evidence" value="ECO:0007669"/>
    <property type="project" value="TreeGrafter"/>
</dbReference>
<evidence type="ECO:0000256" key="1">
    <source>
        <dbReference type="ARBA" id="ARBA00008511"/>
    </source>
</evidence>
<dbReference type="GO" id="GO:1990904">
    <property type="term" value="C:ribonucleoprotein complex"/>
    <property type="evidence" value="ECO:0007669"/>
    <property type="project" value="TreeGrafter"/>
</dbReference>